<dbReference type="AlphaFoldDB" id="A0A3N0CJM5"/>
<reference evidence="1 2" key="1">
    <citation type="submission" date="2018-11" db="EMBL/GenBank/DDBJ databases">
        <authorList>
            <person name="Li F."/>
        </authorList>
    </citation>
    <scope>NUCLEOTIDE SEQUENCE [LARGE SCALE GENOMIC DNA]</scope>
    <source>
        <strain evidence="1 2">Gsoil 097</strain>
    </source>
</reference>
<evidence type="ECO:0000313" key="2">
    <source>
        <dbReference type="Proteomes" id="UP000267128"/>
    </source>
</evidence>
<dbReference type="Pfam" id="PF09355">
    <property type="entry name" value="Phage_Gp19"/>
    <property type="match status" value="1"/>
</dbReference>
<accession>A0A3N0CJM5</accession>
<dbReference type="OrthoDB" id="4233886at2"/>
<protein>
    <submittedName>
        <fullName evidence="1">Uncharacterized protein</fullName>
    </submittedName>
</protein>
<dbReference type="RefSeq" id="WP_123227030.1">
    <property type="nucleotide sequence ID" value="NZ_RJSE01000006.1"/>
</dbReference>
<comment type="caution">
    <text evidence="1">The sequence shown here is derived from an EMBL/GenBank/DDBJ whole genome shotgun (WGS) entry which is preliminary data.</text>
</comment>
<evidence type="ECO:0000313" key="1">
    <source>
        <dbReference type="EMBL" id="RNL63644.1"/>
    </source>
</evidence>
<proteinExistence type="predicted"/>
<dbReference type="Proteomes" id="UP000267128">
    <property type="component" value="Unassembled WGS sequence"/>
</dbReference>
<sequence>MPNPATTADVEARWRPLSAQETINAQTFLDDAWRMLRRHFTQLGINLDELIDTDNELPAEERTLQAEVVRVLVAAVLRTMKNPDGLSQESIDDYTYKRDEAVAAGLLYFTDDELDGLIPGSGEKGRAYMIDPLADYASRFDS</sequence>
<keyword evidence="2" id="KW-1185">Reference proteome</keyword>
<dbReference type="EMBL" id="RJSE01000006">
    <property type="protein sequence ID" value="RNL63644.1"/>
    <property type="molecule type" value="Genomic_DNA"/>
</dbReference>
<organism evidence="1 2">
    <name type="scientific">Nocardioides marmoriginsengisoli</name>
    <dbReference type="NCBI Taxonomy" id="661483"/>
    <lineage>
        <taxon>Bacteria</taxon>
        <taxon>Bacillati</taxon>
        <taxon>Actinomycetota</taxon>
        <taxon>Actinomycetes</taxon>
        <taxon>Propionibacteriales</taxon>
        <taxon>Nocardioidaceae</taxon>
        <taxon>Nocardioides</taxon>
    </lineage>
</organism>
<gene>
    <name evidence="1" type="ORF">EFK50_07835</name>
</gene>
<dbReference type="InterPro" id="IPR018963">
    <property type="entry name" value="Mycophage_D29_Gp19"/>
</dbReference>
<name>A0A3N0CJM5_9ACTN</name>